<comment type="subunit">
    <text evidence="2">Heterodimer of an alpha and a beta subunit.</text>
</comment>
<evidence type="ECO:0000256" key="1">
    <source>
        <dbReference type="ARBA" id="ARBA00007557"/>
    </source>
</evidence>
<proteinExistence type="inferred from homology"/>
<dbReference type="PANTHER" id="PTHR21294">
    <property type="entry name" value="ELECTRON TRANSFER FLAVOPROTEIN BETA-SUBUNIT"/>
    <property type="match status" value="1"/>
</dbReference>
<evidence type="ECO:0000256" key="3">
    <source>
        <dbReference type="ARBA" id="ARBA00016797"/>
    </source>
</evidence>
<dbReference type="PANTHER" id="PTHR21294:SF8">
    <property type="entry name" value="ELECTRON TRANSFER FLAVOPROTEIN SUBUNIT BETA"/>
    <property type="match status" value="1"/>
</dbReference>
<evidence type="ECO:0000256" key="4">
    <source>
        <dbReference type="ARBA" id="ARBA00022448"/>
    </source>
</evidence>
<dbReference type="EMBL" id="JBHUMM010000043">
    <property type="protein sequence ID" value="MFD2673151.1"/>
    <property type="molecule type" value="Genomic_DNA"/>
</dbReference>
<comment type="caution">
    <text evidence="7">The sequence shown here is derived from an EMBL/GenBank/DDBJ whole genome shotgun (WGS) entry which is preliminary data.</text>
</comment>
<evidence type="ECO:0000313" key="8">
    <source>
        <dbReference type="Proteomes" id="UP001597497"/>
    </source>
</evidence>
<dbReference type="RefSeq" id="WP_379930709.1">
    <property type="nucleotide sequence ID" value="NZ_JBHUMM010000043.1"/>
</dbReference>
<evidence type="ECO:0000256" key="2">
    <source>
        <dbReference type="ARBA" id="ARBA00011355"/>
    </source>
</evidence>
<reference evidence="8" key="1">
    <citation type="journal article" date="2019" name="Int. J. Syst. Evol. Microbiol.">
        <title>The Global Catalogue of Microorganisms (GCM) 10K type strain sequencing project: providing services to taxonomists for standard genome sequencing and annotation.</title>
        <authorList>
            <consortium name="The Broad Institute Genomics Platform"/>
            <consortium name="The Broad Institute Genome Sequencing Center for Infectious Disease"/>
            <person name="Wu L."/>
            <person name="Ma J."/>
        </authorList>
    </citation>
    <scope>NUCLEOTIDE SEQUENCE [LARGE SCALE GENOMIC DNA]</scope>
    <source>
        <strain evidence="8">KCTC 33676</strain>
    </source>
</reference>
<dbReference type="InterPro" id="IPR014729">
    <property type="entry name" value="Rossmann-like_a/b/a_fold"/>
</dbReference>
<evidence type="ECO:0000259" key="6">
    <source>
        <dbReference type="SMART" id="SM00893"/>
    </source>
</evidence>
<keyword evidence="8" id="KW-1185">Reference proteome</keyword>
<keyword evidence="5" id="KW-0249">Electron transport</keyword>
<dbReference type="InterPro" id="IPR014730">
    <property type="entry name" value="ETF_a/b_N"/>
</dbReference>
<evidence type="ECO:0000313" key="7">
    <source>
        <dbReference type="EMBL" id="MFD2673151.1"/>
    </source>
</evidence>
<dbReference type="Proteomes" id="UP001597497">
    <property type="component" value="Unassembled WGS sequence"/>
</dbReference>
<dbReference type="InterPro" id="IPR033948">
    <property type="entry name" value="ETF_beta_N"/>
</dbReference>
<organism evidence="7 8">
    <name type="scientific">Marinicrinis sediminis</name>
    <dbReference type="NCBI Taxonomy" id="1652465"/>
    <lineage>
        <taxon>Bacteria</taxon>
        <taxon>Bacillati</taxon>
        <taxon>Bacillota</taxon>
        <taxon>Bacilli</taxon>
        <taxon>Bacillales</taxon>
        <taxon>Paenibacillaceae</taxon>
    </lineage>
</organism>
<gene>
    <name evidence="7" type="ORF">ACFSUC_16385</name>
</gene>
<dbReference type="CDD" id="cd01714">
    <property type="entry name" value="ETF_beta"/>
    <property type="match status" value="1"/>
</dbReference>
<protein>
    <recommendedName>
        <fullName evidence="3">Electron transfer flavoprotein subunit beta</fullName>
    </recommendedName>
</protein>
<accession>A0ABW5REL1</accession>
<dbReference type="Gene3D" id="3.40.50.620">
    <property type="entry name" value="HUPs"/>
    <property type="match status" value="1"/>
</dbReference>
<comment type="similarity">
    <text evidence="1">Belongs to the ETF beta-subunit/FixA family.</text>
</comment>
<dbReference type="InterPro" id="IPR012255">
    <property type="entry name" value="ETF_b"/>
</dbReference>
<feature type="domain" description="Electron transfer flavoprotein alpha/beta-subunit N-terminal" evidence="6">
    <location>
        <begin position="26"/>
        <end position="216"/>
    </location>
</feature>
<dbReference type="PIRSF" id="PIRSF000090">
    <property type="entry name" value="Beta-ETF"/>
    <property type="match status" value="1"/>
</dbReference>
<dbReference type="Pfam" id="PF01012">
    <property type="entry name" value="ETF"/>
    <property type="match status" value="1"/>
</dbReference>
<keyword evidence="4" id="KW-0813">Transport</keyword>
<dbReference type="SUPFAM" id="SSF52402">
    <property type="entry name" value="Adenine nucleotide alpha hydrolases-like"/>
    <property type="match status" value="1"/>
</dbReference>
<name>A0ABW5REL1_9BACL</name>
<dbReference type="SMART" id="SM00893">
    <property type="entry name" value="ETF"/>
    <property type="match status" value="1"/>
</dbReference>
<evidence type="ECO:0000256" key="5">
    <source>
        <dbReference type="ARBA" id="ARBA00022982"/>
    </source>
</evidence>
<sequence>MRDQPLNIAVLIKQTFDTEEKIHIENGSLKEEGVKWIINPYDEYAIEQALLIREEHGGYVTVITAGPERTEEALRTALAMGADAAVRLIPPNAEMEPSVVSALLAAYCSDQSFDLIWAGHFSVDHGGGQVAIETACQLGMPHIGAVIHFQYEPNTGNVICKRDVEGDSEVISASLPVVCTAQQGLCEPRYPSLPNIMKARKKPLEVIDHTLLPLSEVQLKSRVRRRLLFPAPPHQAGVQVSGTPEEQVSQIIGVLQDIGQLSPSNQPRTEKEEREA</sequence>